<dbReference type="AlphaFoldDB" id="A0AAE0BA54"/>
<gene>
    <name evidence="1" type="ORF">Dsin_004080</name>
</gene>
<name>A0AAE0BA54_9ROSI</name>
<dbReference type="Proteomes" id="UP001281410">
    <property type="component" value="Unassembled WGS sequence"/>
</dbReference>
<evidence type="ECO:0000313" key="1">
    <source>
        <dbReference type="EMBL" id="KAK3232199.1"/>
    </source>
</evidence>
<dbReference type="EMBL" id="JANJYJ010000001">
    <property type="protein sequence ID" value="KAK3232199.1"/>
    <property type="molecule type" value="Genomic_DNA"/>
</dbReference>
<feature type="non-terminal residue" evidence="1">
    <location>
        <position position="1"/>
    </location>
</feature>
<proteinExistence type="predicted"/>
<evidence type="ECO:0000313" key="2">
    <source>
        <dbReference type="Proteomes" id="UP001281410"/>
    </source>
</evidence>
<accession>A0AAE0BA54</accession>
<organism evidence="1 2">
    <name type="scientific">Dipteronia sinensis</name>
    <dbReference type="NCBI Taxonomy" id="43782"/>
    <lineage>
        <taxon>Eukaryota</taxon>
        <taxon>Viridiplantae</taxon>
        <taxon>Streptophyta</taxon>
        <taxon>Embryophyta</taxon>
        <taxon>Tracheophyta</taxon>
        <taxon>Spermatophyta</taxon>
        <taxon>Magnoliopsida</taxon>
        <taxon>eudicotyledons</taxon>
        <taxon>Gunneridae</taxon>
        <taxon>Pentapetalae</taxon>
        <taxon>rosids</taxon>
        <taxon>malvids</taxon>
        <taxon>Sapindales</taxon>
        <taxon>Sapindaceae</taxon>
        <taxon>Hippocastanoideae</taxon>
        <taxon>Acereae</taxon>
        <taxon>Dipteronia</taxon>
    </lineage>
</organism>
<comment type="caution">
    <text evidence="1">The sequence shown here is derived from an EMBL/GenBank/DDBJ whole genome shotgun (WGS) entry which is preliminary data.</text>
</comment>
<reference evidence="1" key="1">
    <citation type="journal article" date="2023" name="Plant J.">
        <title>Genome sequences and population genomics provide insights into the demographic history, inbreeding, and mutation load of two 'living fossil' tree species of Dipteronia.</title>
        <authorList>
            <person name="Feng Y."/>
            <person name="Comes H.P."/>
            <person name="Chen J."/>
            <person name="Zhu S."/>
            <person name="Lu R."/>
            <person name="Zhang X."/>
            <person name="Li P."/>
            <person name="Qiu J."/>
            <person name="Olsen K.M."/>
            <person name="Qiu Y."/>
        </authorList>
    </citation>
    <scope>NUCLEOTIDE SEQUENCE</scope>
    <source>
        <strain evidence="1">NBL</strain>
    </source>
</reference>
<protein>
    <submittedName>
        <fullName evidence="1">Uncharacterized protein</fullName>
    </submittedName>
</protein>
<keyword evidence="2" id="KW-1185">Reference proteome</keyword>
<sequence length="125" mass="14577">SDASSAISIFIKSVPCAHVKQTTSHDLEQCIQCFLERDVGGFLKRQRKRKIVMIFVITNLVLELVSAVSSSFEPEKLIWRWSSTLPFPWYYYRDQGRKPFDTFKLGYCWNDLCSLSMCHCHGLYQ</sequence>